<name>A0A1I2BTP5_9BACL</name>
<proteinExistence type="predicted"/>
<dbReference type="Proteomes" id="UP000183410">
    <property type="component" value="Unassembled WGS sequence"/>
</dbReference>
<dbReference type="AlphaFoldDB" id="A0A1I2BTP5"/>
<feature type="chain" id="PRO_5010378098" evidence="1">
    <location>
        <begin position="30"/>
        <end position="273"/>
    </location>
</feature>
<sequence length="273" mass="29050">MEVSEKGMNGFKKSLSMVLAVGLVTTSLAATGFAVEKSDTQSTQTSRNLYTANNEFLGTVTTNTTITLSKEGQDTLFTVTKTNDYTLQPKYSSIKEYQTEFADGTETKNYRLTKNKEIYVDGELLETGEANSNAISGGITALNATGGVAAYSHYYSSDYKKFTFATYSDVDFAADPDNLKASGSHVTKTVAPTVTFFEAARSNIDMFSNDYTAYKAALASLAVALGTTIVTWSTVVGAIAGGAATAAAAGVAIDQFNSMENHIGQAYGYVNNM</sequence>
<accession>A0A1I2BTP5</accession>
<keyword evidence="1" id="KW-0732">Signal</keyword>
<gene>
    <name evidence="2" type="ORF">SAMN04487969_10443</name>
</gene>
<evidence type="ECO:0000313" key="2">
    <source>
        <dbReference type="EMBL" id="SFE58743.1"/>
    </source>
</evidence>
<keyword evidence="3" id="KW-1185">Reference proteome</keyword>
<feature type="signal peptide" evidence="1">
    <location>
        <begin position="1"/>
        <end position="29"/>
    </location>
</feature>
<dbReference type="EMBL" id="FONN01000004">
    <property type="protein sequence ID" value="SFE58743.1"/>
    <property type="molecule type" value="Genomic_DNA"/>
</dbReference>
<organism evidence="2 3">
    <name type="scientific">Paenibacillus algorifonticola</name>
    <dbReference type="NCBI Taxonomy" id="684063"/>
    <lineage>
        <taxon>Bacteria</taxon>
        <taxon>Bacillati</taxon>
        <taxon>Bacillota</taxon>
        <taxon>Bacilli</taxon>
        <taxon>Bacillales</taxon>
        <taxon>Paenibacillaceae</taxon>
        <taxon>Paenibacillus</taxon>
    </lineage>
</organism>
<reference evidence="3" key="1">
    <citation type="submission" date="2016-10" db="EMBL/GenBank/DDBJ databases">
        <authorList>
            <person name="Varghese N."/>
            <person name="Submissions S."/>
        </authorList>
    </citation>
    <scope>NUCLEOTIDE SEQUENCE [LARGE SCALE GENOMIC DNA]</scope>
    <source>
        <strain evidence="3">CGMCC 1.10223</strain>
    </source>
</reference>
<evidence type="ECO:0000313" key="3">
    <source>
        <dbReference type="Proteomes" id="UP000183410"/>
    </source>
</evidence>
<evidence type="ECO:0000256" key="1">
    <source>
        <dbReference type="SAM" id="SignalP"/>
    </source>
</evidence>
<protein>
    <submittedName>
        <fullName evidence="2">Uncharacterized protein</fullName>
    </submittedName>
</protein>